<feature type="region of interest" description="Disordered" evidence="3">
    <location>
        <begin position="489"/>
        <end position="508"/>
    </location>
</feature>
<evidence type="ECO:0000259" key="4">
    <source>
        <dbReference type="PROSITE" id="PS01179"/>
    </source>
</evidence>
<keyword evidence="6" id="KW-1185">Reference proteome</keyword>
<dbReference type="AlphaFoldDB" id="A0A7I5E8A3"/>
<feature type="compositionally biased region" description="Basic and acidic residues" evidence="3">
    <location>
        <begin position="305"/>
        <end position="316"/>
    </location>
</feature>
<dbReference type="PROSITE" id="PS01179">
    <property type="entry name" value="PID"/>
    <property type="match status" value="1"/>
</dbReference>
<accession>A0A7I5E8A3</accession>
<dbReference type="PROSITE" id="PS50001">
    <property type="entry name" value="SH2"/>
    <property type="match status" value="1"/>
</dbReference>
<organism evidence="6 7">
    <name type="scientific">Haemonchus contortus</name>
    <name type="common">Barber pole worm</name>
    <dbReference type="NCBI Taxonomy" id="6289"/>
    <lineage>
        <taxon>Eukaryota</taxon>
        <taxon>Metazoa</taxon>
        <taxon>Ecdysozoa</taxon>
        <taxon>Nematoda</taxon>
        <taxon>Chromadorea</taxon>
        <taxon>Rhabditida</taxon>
        <taxon>Rhabditina</taxon>
        <taxon>Rhabditomorpha</taxon>
        <taxon>Strongyloidea</taxon>
        <taxon>Trichostrongylidae</taxon>
        <taxon>Haemonchus</taxon>
    </lineage>
</organism>
<dbReference type="SMART" id="SM00462">
    <property type="entry name" value="PTB"/>
    <property type="match status" value="1"/>
</dbReference>
<dbReference type="OrthoDB" id="10013007at2759"/>
<dbReference type="SUPFAM" id="SSF55550">
    <property type="entry name" value="SH2 domain"/>
    <property type="match status" value="1"/>
</dbReference>
<evidence type="ECO:0000313" key="7">
    <source>
        <dbReference type="WBParaSite" id="HCON_00064570-00001"/>
    </source>
</evidence>
<reference evidence="7" key="1">
    <citation type="submission" date="2020-12" db="UniProtKB">
        <authorList>
            <consortium name="WormBaseParasite"/>
        </authorList>
    </citation>
    <scope>IDENTIFICATION</scope>
    <source>
        <strain evidence="7">MHco3</strain>
    </source>
</reference>
<dbReference type="InterPro" id="IPR011993">
    <property type="entry name" value="PH-like_dom_sf"/>
</dbReference>
<evidence type="ECO:0000256" key="1">
    <source>
        <dbReference type="ARBA" id="ARBA00022999"/>
    </source>
</evidence>
<evidence type="ECO:0000256" key="2">
    <source>
        <dbReference type="PROSITE-ProRule" id="PRU00191"/>
    </source>
</evidence>
<dbReference type="Proteomes" id="UP000025227">
    <property type="component" value="Unplaced"/>
</dbReference>
<dbReference type="SUPFAM" id="SSF50729">
    <property type="entry name" value="PH domain-like"/>
    <property type="match status" value="1"/>
</dbReference>
<protein>
    <submittedName>
        <fullName evidence="7">SH2 domain-containing protein</fullName>
    </submittedName>
</protein>
<sequence length="538" mass="60163">MYSKLLSSLLGRHHSKSKSDLSSQCNAHPGPACETTFLNESHLPTDGGGGRGCGAPIGGQSIYAPAGHALFLDDCQLIDHAPCSRCTSNPSDNYEVPDMRQHFALSWNVKYLGSFPISNTTPDHVSSRLENFQVPPTSKSVTLSVSLLGVRVHNRESLLMSHSLRRVCSVIGRAALKQVAYTAMEAAGQTYRRQCHVFQTDAIHQVEEIESVLGNAFQAAVARASTPTRPISMSTPLPASALPKSEKRATSTAFMARLLGKGKDSIEDKSKRKRRPVSAVFSSALHRLSSSASVANKRMSSIDSPPRKDIRREELLPKITSPVPEESIPPKEKKSAEPMLVFDEKLGEWIYPVDEALQAQLENVNYFVKLPSRELLVRNLLAQAEGAFVVRYSESKRRCLALSVRVPPTHNPACISHYLIVRNQHGYRIKSCEKHFPSLQMLITHHSVMPEKLPVALTFVQWSASDWSEIYDMPPMVVADKRHSYSSSHTTKFSETDENRNSKHYQDHERRIEDFVTPKRRSRIHLDSYRHSRLIDIA</sequence>
<feature type="region of interest" description="Disordered" evidence="3">
    <location>
        <begin position="225"/>
        <end position="246"/>
    </location>
</feature>
<dbReference type="InterPro" id="IPR006020">
    <property type="entry name" value="PTB/PI_dom"/>
</dbReference>
<dbReference type="Pfam" id="PF00640">
    <property type="entry name" value="PID"/>
    <property type="match status" value="1"/>
</dbReference>
<proteinExistence type="predicted"/>
<dbReference type="CDD" id="cd00173">
    <property type="entry name" value="SH2"/>
    <property type="match status" value="1"/>
</dbReference>
<feature type="compositionally biased region" description="Polar residues" evidence="3">
    <location>
        <begin position="225"/>
        <end position="237"/>
    </location>
</feature>
<evidence type="ECO:0000313" key="6">
    <source>
        <dbReference type="Proteomes" id="UP000025227"/>
    </source>
</evidence>
<dbReference type="PANTHER" id="PTHR15832:SF2">
    <property type="entry name" value="SH2 DOMAIN-CONTAINING PROTEIN"/>
    <property type="match status" value="1"/>
</dbReference>
<feature type="domain" description="PID" evidence="4">
    <location>
        <begin position="106"/>
        <end position="223"/>
    </location>
</feature>
<dbReference type="WBParaSite" id="HCON_00064570-00001">
    <property type="protein sequence ID" value="HCON_00064570-00001"/>
    <property type="gene ID" value="HCON_00064570"/>
</dbReference>
<evidence type="ECO:0000256" key="3">
    <source>
        <dbReference type="SAM" id="MobiDB-lite"/>
    </source>
</evidence>
<dbReference type="Gene3D" id="3.30.505.10">
    <property type="entry name" value="SH2 domain"/>
    <property type="match status" value="1"/>
</dbReference>
<evidence type="ECO:0000259" key="5">
    <source>
        <dbReference type="PROSITE" id="PS50001"/>
    </source>
</evidence>
<feature type="domain" description="SH2" evidence="5">
    <location>
        <begin position="365"/>
        <end position="447"/>
    </location>
</feature>
<dbReference type="Gene3D" id="2.30.29.30">
    <property type="entry name" value="Pleckstrin-homology domain (PH domain)/Phosphotyrosine-binding domain (PTB)"/>
    <property type="match status" value="1"/>
</dbReference>
<dbReference type="Pfam" id="PF00017">
    <property type="entry name" value="SH2"/>
    <property type="match status" value="1"/>
</dbReference>
<keyword evidence="1 2" id="KW-0727">SH2 domain</keyword>
<dbReference type="PANTHER" id="PTHR15832">
    <property type="entry name" value="SHC (SRC HOMOLOGY DOMAIN C-TERMINAL) ADAPTOR HOMOLOG"/>
    <property type="match status" value="1"/>
</dbReference>
<dbReference type="OMA" id="QRICWAT"/>
<feature type="region of interest" description="Disordered" evidence="3">
    <location>
        <begin position="295"/>
        <end position="334"/>
    </location>
</feature>
<dbReference type="InterPro" id="IPR000980">
    <property type="entry name" value="SH2"/>
</dbReference>
<dbReference type="SMART" id="SM00252">
    <property type="entry name" value="SH2"/>
    <property type="match status" value="1"/>
</dbReference>
<name>A0A7I5E8A3_HAECO</name>
<feature type="compositionally biased region" description="Basic and acidic residues" evidence="3">
    <location>
        <begin position="492"/>
        <end position="508"/>
    </location>
</feature>
<dbReference type="InterPro" id="IPR036860">
    <property type="entry name" value="SH2_dom_sf"/>
</dbReference>